<keyword evidence="2" id="KW-0472">Membrane</keyword>
<dbReference type="Proteomes" id="UP000192284">
    <property type="component" value="Unassembled WGS sequence"/>
</dbReference>
<organism evidence="3 4">
    <name type="scientific">Mycobacterium angelicum</name>
    <dbReference type="NCBI Taxonomy" id="470074"/>
    <lineage>
        <taxon>Bacteria</taxon>
        <taxon>Bacillati</taxon>
        <taxon>Actinomycetota</taxon>
        <taxon>Actinomycetes</taxon>
        <taxon>Mycobacteriales</taxon>
        <taxon>Mycobacteriaceae</taxon>
        <taxon>Mycobacterium</taxon>
    </lineage>
</organism>
<keyword evidence="2" id="KW-1133">Transmembrane helix</keyword>
<protein>
    <recommendedName>
        <fullName evidence="5">Transmembrane protein</fullName>
    </recommendedName>
</protein>
<dbReference type="AlphaFoldDB" id="A0A1W9ZW82"/>
<feature type="transmembrane region" description="Helical" evidence="2">
    <location>
        <begin position="95"/>
        <end position="118"/>
    </location>
</feature>
<name>A0A1W9ZW82_MYCAN</name>
<comment type="caution">
    <text evidence="3">The sequence shown here is derived from an EMBL/GenBank/DDBJ whole genome shotgun (WGS) entry which is preliminary data.</text>
</comment>
<keyword evidence="4" id="KW-1185">Reference proteome</keyword>
<evidence type="ECO:0000313" key="3">
    <source>
        <dbReference type="EMBL" id="ORA21925.1"/>
    </source>
</evidence>
<sequence length="193" mass="20963">MADADADKDRESNPGTEPFVPDFADIEDTGEQSVPFVPNWDDTGSQPIESAALQGLPGLAGPAQKPDDEPASETETAAAPVQVPGRYQYLKWWKFVLVLLGVWFFAGQIGLSLYYWWYHTIDKTAPVFVVLVYVVACTVGGLLISMVQGRPTITAMSIAVMTGPFASVAAAAPLYGYFYCERATRCLIGVLPY</sequence>
<reference evidence="3 4" key="1">
    <citation type="submission" date="2017-02" db="EMBL/GenBank/DDBJ databases">
        <title>The new phylogeny of genus Mycobacterium.</title>
        <authorList>
            <person name="Tortoli E."/>
            <person name="Trovato A."/>
            <person name="Cirillo D.M."/>
        </authorList>
    </citation>
    <scope>NUCLEOTIDE SEQUENCE [LARGE SCALE GENOMIC DNA]</scope>
    <source>
        <strain evidence="3 4">DSM 45057</strain>
    </source>
</reference>
<evidence type="ECO:0000256" key="2">
    <source>
        <dbReference type="SAM" id="Phobius"/>
    </source>
</evidence>
<gene>
    <name evidence="3" type="ORF">BST12_11010</name>
</gene>
<dbReference type="EMBL" id="MVHE01000012">
    <property type="protein sequence ID" value="ORA21925.1"/>
    <property type="molecule type" value="Genomic_DNA"/>
</dbReference>
<feature type="transmembrane region" description="Helical" evidence="2">
    <location>
        <begin position="156"/>
        <end position="178"/>
    </location>
</feature>
<feature type="compositionally biased region" description="Basic and acidic residues" evidence="1">
    <location>
        <begin position="1"/>
        <end position="12"/>
    </location>
</feature>
<proteinExistence type="predicted"/>
<dbReference type="RefSeq" id="WP_083113142.1">
    <property type="nucleotide sequence ID" value="NZ_JACKTS010000037.1"/>
</dbReference>
<accession>A0A1W9ZW82</accession>
<feature type="transmembrane region" description="Helical" evidence="2">
    <location>
        <begin position="124"/>
        <end position="144"/>
    </location>
</feature>
<dbReference type="OrthoDB" id="4762325at2"/>
<evidence type="ECO:0000256" key="1">
    <source>
        <dbReference type="SAM" id="MobiDB-lite"/>
    </source>
</evidence>
<evidence type="ECO:0000313" key="4">
    <source>
        <dbReference type="Proteomes" id="UP000192284"/>
    </source>
</evidence>
<feature type="region of interest" description="Disordered" evidence="1">
    <location>
        <begin position="1"/>
        <end position="24"/>
    </location>
</feature>
<evidence type="ECO:0008006" key="5">
    <source>
        <dbReference type="Google" id="ProtNLM"/>
    </source>
</evidence>
<keyword evidence="2" id="KW-0812">Transmembrane</keyword>